<keyword evidence="3" id="KW-0274">FAD</keyword>
<feature type="domain" description="FAD/NAD(P)-binding" evidence="4">
    <location>
        <begin position="2"/>
        <end position="298"/>
    </location>
</feature>
<dbReference type="PRINTS" id="PR00368">
    <property type="entry name" value="FADPNR"/>
</dbReference>
<reference evidence="6 7" key="1">
    <citation type="submission" date="2008-04" db="EMBL/GenBank/DDBJ databases">
        <title>Complete sequence of chromosome of Natranaerobius thermophilus JW/NM-WN-LF.</title>
        <authorList>
            <consortium name="US DOE Joint Genome Institute"/>
            <person name="Copeland A."/>
            <person name="Lucas S."/>
            <person name="Lapidus A."/>
            <person name="Glavina del Rio T."/>
            <person name="Dalin E."/>
            <person name="Tice H."/>
            <person name="Bruce D."/>
            <person name="Goodwin L."/>
            <person name="Pitluck S."/>
            <person name="Chertkov O."/>
            <person name="Brettin T."/>
            <person name="Detter J.C."/>
            <person name="Han C."/>
            <person name="Kuske C.R."/>
            <person name="Schmutz J."/>
            <person name="Larimer F."/>
            <person name="Land M."/>
            <person name="Hauser L."/>
            <person name="Kyrpides N."/>
            <person name="Lykidis A."/>
            <person name="Mesbah N.M."/>
            <person name="Wiegel J."/>
        </authorList>
    </citation>
    <scope>NUCLEOTIDE SEQUENCE [LARGE SCALE GENOMIC DNA]</scope>
    <source>
        <strain evidence="7">ATCC BAA-1301 / DSM 18059 / JW/NM-WN-LF</strain>
    </source>
</reference>
<dbReference type="InterPro" id="IPR023753">
    <property type="entry name" value="FAD/NAD-binding_dom"/>
</dbReference>
<comment type="cofactor">
    <cofactor evidence="1">
        <name>FAD</name>
        <dbReference type="ChEBI" id="CHEBI:57692"/>
    </cofactor>
</comment>
<dbReference type="PANTHER" id="PTHR43429:SF3">
    <property type="entry name" value="NITRITE REDUCTASE [NAD(P)H]"/>
    <property type="match status" value="1"/>
</dbReference>
<name>B2A3S5_NATTJ</name>
<evidence type="ECO:0000259" key="4">
    <source>
        <dbReference type="Pfam" id="PF07992"/>
    </source>
</evidence>
<dbReference type="Proteomes" id="UP000001683">
    <property type="component" value="Chromosome"/>
</dbReference>
<dbReference type="SUPFAM" id="SSF51905">
    <property type="entry name" value="FAD/NAD(P)-binding domain"/>
    <property type="match status" value="2"/>
</dbReference>
<dbReference type="GO" id="GO:0016491">
    <property type="term" value="F:oxidoreductase activity"/>
    <property type="evidence" value="ECO:0007669"/>
    <property type="project" value="InterPro"/>
</dbReference>
<proteinExistence type="predicted"/>
<dbReference type="InterPro" id="IPR036188">
    <property type="entry name" value="FAD/NAD-bd_sf"/>
</dbReference>
<dbReference type="InterPro" id="IPR041575">
    <property type="entry name" value="Rubredoxin_C"/>
</dbReference>
<evidence type="ECO:0000313" key="6">
    <source>
        <dbReference type="EMBL" id="ACB83701.1"/>
    </source>
</evidence>
<dbReference type="RefSeq" id="WP_012446592.1">
    <property type="nucleotide sequence ID" value="NC_010718.1"/>
</dbReference>
<evidence type="ECO:0000259" key="5">
    <source>
        <dbReference type="Pfam" id="PF18267"/>
    </source>
</evidence>
<dbReference type="Gene3D" id="3.30.390.30">
    <property type="match status" value="1"/>
</dbReference>
<sequence>MHYVIVGSGVSGITAAKNLRNLKPEAKITILGDEPHYCYNRPRLIELLGKEVDIENIFFYPPDWYCQQGIDIYLNVTVKEIHSKKQLVITDCGQEISYDKLLLANGSTPNLPPVPGAENRGVFTIRTIDEVRQIQRRALTSSQSIVIGGGLLGLETAFSLTKLKQEVTVIDRNSWLLKRQIDQKGSELLQEILKSYGISVVLEGNTESIEPPKNSVGDSKDLNVNLKDGRKIPGQIVIFSAGVRPNISLAEKAGISVNKGIVVDEHLKTSDPNIYASGDVAEFQDKSYGIIPAALEQGKLAAVNMASEEGQNYEGTIPSTSLKIAGIDLISLGEIYPQEDDQVVTKIDSSNKIFKKAIFRENCLKGAILLGDKTELPLIHKNLRAQQPFRDPELIFENY</sequence>
<feature type="domain" description="NADH-rubredoxin oxidoreductase C-terminal" evidence="5">
    <location>
        <begin position="318"/>
        <end position="384"/>
    </location>
</feature>
<dbReference type="InterPro" id="IPR050260">
    <property type="entry name" value="FAD-bd_OxRdtase"/>
</dbReference>
<dbReference type="OrthoDB" id="9807946at2"/>
<dbReference type="KEGG" id="nth:Nther_0102"/>
<dbReference type="Pfam" id="PF07992">
    <property type="entry name" value="Pyr_redox_2"/>
    <property type="match status" value="1"/>
</dbReference>
<dbReference type="EMBL" id="CP001034">
    <property type="protein sequence ID" value="ACB83701.1"/>
    <property type="molecule type" value="Genomic_DNA"/>
</dbReference>
<evidence type="ECO:0000256" key="3">
    <source>
        <dbReference type="ARBA" id="ARBA00022827"/>
    </source>
</evidence>
<dbReference type="HOGENOM" id="CLU_003291_4_4_9"/>
<protein>
    <submittedName>
        <fullName evidence="6">FAD-dependent pyridine nucleotide-disulphide oxidoreductase</fullName>
    </submittedName>
</protein>
<dbReference type="Pfam" id="PF18267">
    <property type="entry name" value="Rubredoxin_C"/>
    <property type="match status" value="1"/>
</dbReference>
<organism evidence="6 7">
    <name type="scientific">Natranaerobius thermophilus (strain ATCC BAA-1301 / DSM 18059 / JW/NM-WN-LF)</name>
    <dbReference type="NCBI Taxonomy" id="457570"/>
    <lineage>
        <taxon>Bacteria</taxon>
        <taxon>Bacillati</taxon>
        <taxon>Bacillota</taxon>
        <taxon>Clostridia</taxon>
        <taxon>Natranaerobiales</taxon>
        <taxon>Natranaerobiaceae</taxon>
        <taxon>Natranaerobius</taxon>
    </lineage>
</organism>
<evidence type="ECO:0000313" key="7">
    <source>
        <dbReference type="Proteomes" id="UP000001683"/>
    </source>
</evidence>
<dbReference type="Gene3D" id="3.50.50.60">
    <property type="entry name" value="FAD/NAD(P)-binding domain"/>
    <property type="match status" value="2"/>
</dbReference>
<dbReference type="eggNOG" id="COG1251">
    <property type="taxonomic scope" value="Bacteria"/>
</dbReference>
<keyword evidence="7" id="KW-1185">Reference proteome</keyword>
<evidence type="ECO:0000256" key="1">
    <source>
        <dbReference type="ARBA" id="ARBA00001974"/>
    </source>
</evidence>
<accession>B2A3S5</accession>
<dbReference type="PRINTS" id="PR00411">
    <property type="entry name" value="PNDRDTASEI"/>
</dbReference>
<dbReference type="InterPro" id="IPR016156">
    <property type="entry name" value="FAD/NAD-linked_Rdtase_dimer_sf"/>
</dbReference>
<keyword evidence="2" id="KW-0285">Flavoprotein</keyword>
<dbReference type="PANTHER" id="PTHR43429">
    <property type="entry name" value="PYRIDINE NUCLEOTIDE-DISULFIDE OXIDOREDUCTASE DOMAIN-CONTAINING"/>
    <property type="match status" value="1"/>
</dbReference>
<evidence type="ECO:0000256" key="2">
    <source>
        <dbReference type="ARBA" id="ARBA00022630"/>
    </source>
</evidence>
<gene>
    <name evidence="6" type="ordered locus">Nther_0102</name>
</gene>
<dbReference type="AlphaFoldDB" id="B2A3S5"/>
<reference evidence="6 7" key="2">
    <citation type="journal article" date="2011" name="J. Bacteriol.">
        <title>Complete genome sequence of the anaerobic, halophilic alkalithermophile Natranaerobius thermophilus JW/NM-WN-LF.</title>
        <authorList>
            <person name="Zhao B."/>
            <person name="Mesbah N.M."/>
            <person name="Dalin E."/>
            <person name="Goodwin L."/>
            <person name="Nolan M."/>
            <person name="Pitluck S."/>
            <person name="Chertkov O."/>
            <person name="Brettin T.S."/>
            <person name="Han J."/>
            <person name="Larimer F.W."/>
            <person name="Land M.L."/>
            <person name="Hauser L."/>
            <person name="Kyrpides N."/>
            <person name="Wiegel J."/>
        </authorList>
    </citation>
    <scope>NUCLEOTIDE SEQUENCE [LARGE SCALE GENOMIC DNA]</scope>
    <source>
        <strain evidence="7">ATCC BAA-1301 / DSM 18059 / JW/NM-WN-LF</strain>
    </source>
</reference>
<dbReference type="InParanoid" id="B2A3S5"/>
<dbReference type="STRING" id="457570.Nther_0102"/>